<gene>
    <name evidence="1" type="ORF">ABVT43_20630</name>
</gene>
<accession>A0ABV2C034</accession>
<dbReference type="Proteomes" id="UP001548189">
    <property type="component" value="Unassembled WGS sequence"/>
</dbReference>
<reference evidence="1 2" key="1">
    <citation type="submission" date="2024-06" db="EMBL/GenBank/DDBJ databases">
        <authorList>
            <person name="Li F."/>
        </authorList>
    </citation>
    <scope>NUCLEOTIDE SEQUENCE [LARGE SCALE GENOMIC DNA]</scope>
    <source>
        <strain evidence="1 2">GXAS 311</strain>
    </source>
</reference>
<comment type="caution">
    <text evidence="1">The sequence shown here is derived from an EMBL/GenBank/DDBJ whole genome shotgun (WGS) entry which is preliminary data.</text>
</comment>
<organism evidence="1 2">
    <name type="scientific">Aliikangiella maris</name>
    <dbReference type="NCBI Taxonomy" id="3162458"/>
    <lineage>
        <taxon>Bacteria</taxon>
        <taxon>Pseudomonadati</taxon>
        <taxon>Pseudomonadota</taxon>
        <taxon>Gammaproteobacteria</taxon>
        <taxon>Oceanospirillales</taxon>
        <taxon>Pleioneaceae</taxon>
        <taxon>Aliikangiella</taxon>
    </lineage>
</organism>
<sequence length="127" mass="14450">MKRRQFGSGRYNNIDVAIRFLISLILLVTVSCQLEERPSDAVFENSLPIGGIVIQFIPNEGLKNIDQITQTLKKENVKIFNQSLDWYSTESDFPLSKLDGKTAKQLVDIVNCLKVANEQRQQINCFS</sequence>
<keyword evidence="2" id="KW-1185">Reference proteome</keyword>
<protein>
    <submittedName>
        <fullName evidence="1">Uncharacterized protein</fullName>
    </submittedName>
</protein>
<dbReference type="PROSITE" id="PS51257">
    <property type="entry name" value="PROKAR_LIPOPROTEIN"/>
    <property type="match status" value="1"/>
</dbReference>
<evidence type="ECO:0000313" key="1">
    <source>
        <dbReference type="EMBL" id="MET1257549.1"/>
    </source>
</evidence>
<dbReference type="EMBL" id="JBEVCJ010000100">
    <property type="protein sequence ID" value="MET1257549.1"/>
    <property type="molecule type" value="Genomic_DNA"/>
</dbReference>
<name>A0ABV2C034_9GAMM</name>
<proteinExistence type="predicted"/>
<evidence type="ECO:0000313" key="2">
    <source>
        <dbReference type="Proteomes" id="UP001548189"/>
    </source>
</evidence>